<reference evidence="1 2" key="1">
    <citation type="submission" date="2015-05" db="EMBL/GenBank/DDBJ databases">
        <authorList>
            <person name="Goodhead I."/>
        </authorList>
    </citation>
    <scope>NUCLEOTIDE SEQUENCE [LARGE SCALE GENOMIC DNA]</scope>
    <source>
        <strain evidence="2">morsitans</strain>
    </source>
</reference>
<protein>
    <submittedName>
        <fullName evidence="1">Uncharacterized protein</fullName>
    </submittedName>
</protein>
<accession>A0A193QGG0</accession>
<sequence length="87" mass="9756">MLCSSSFAFDELFRLLPHYDNYMRFDIGNYMELASKTSNFLPIKSAAVPTSQPAFSTESQAELYIRLSLGKPLHETMSCEVNALPAT</sequence>
<dbReference type="BioCyc" id="SGLO343509:SGP1_RS03180-MONOMER"/>
<evidence type="ECO:0000313" key="2">
    <source>
        <dbReference type="Proteomes" id="UP000245838"/>
    </source>
</evidence>
<name>A0A193QGG0_SODGM</name>
<organism evidence="1 2">
    <name type="scientific">Sodalis glossinidius (strain morsitans)</name>
    <dbReference type="NCBI Taxonomy" id="343509"/>
    <lineage>
        <taxon>Bacteria</taxon>
        <taxon>Pseudomonadati</taxon>
        <taxon>Pseudomonadota</taxon>
        <taxon>Gammaproteobacteria</taxon>
        <taxon>Enterobacterales</taxon>
        <taxon>Bruguierivoracaceae</taxon>
        <taxon>Sodalis</taxon>
    </lineage>
</organism>
<evidence type="ECO:0000313" key="1">
    <source>
        <dbReference type="EMBL" id="CRL44000.1"/>
    </source>
</evidence>
<dbReference type="Proteomes" id="UP000245838">
    <property type="component" value="Chromosome sggmmb4_Chromosome"/>
</dbReference>
<gene>
    <name evidence="1" type="ORF">SGGMMB4_00848</name>
</gene>
<dbReference type="RefSeq" id="WP_041866603.1">
    <property type="nucleotide sequence ID" value="NC_007712.1"/>
</dbReference>
<proteinExistence type="predicted"/>
<dbReference type="AlphaFoldDB" id="A0A193QGG0"/>
<dbReference type="EMBL" id="LN854557">
    <property type="protein sequence ID" value="CRL44000.1"/>
    <property type="molecule type" value="Genomic_DNA"/>
</dbReference>